<feature type="compositionally biased region" description="Low complexity" evidence="1">
    <location>
        <begin position="100"/>
        <end position="114"/>
    </location>
</feature>
<evidence type="ECO:0000313" key="3">
    <source>
        <dbReference type="Proteomes" id="UP000193689"/>
    </source>
</evidence>
<feature type="region of interest" description="Disordered" evidence="1">
    <location>
        <begin position="90"/>
        <end position="115"/>
    </location>
</feature>
<keyword evidence="3" id="KW-1185">Reference proteome</keyword>
<proteinExistence type="predicted"/>
<reference evidence="2 3" key="1">
    <citation type="submission" date="2016-07" db="EMBL/GenBank/DDBJ databases">
        <title>Pervasive Adenine N6-methylation of Active Genes in Fungi.</title>
        <authorList>
            <consortium name="DOE Joint Genome Institute"/>
            <person name="Mondo S.J."/>
            <person name="Dannebaum R.O."/>
            <person name="Kuo R.C."/>
            <person name="Labutti K."/>
            <person name="Haridas S."/>
            <person name="Kuo A."/>
            <person name="Salamov A."/>
            <person name="Ahrendt S.R."/>
            <person name="Lipzen A."/>
            <person name="Sullivan W."/>
            <person name="Andreopoulos W.B."/>
            <person name="Clum A."/>
            <person name="Lindquist E."/>
            <person name="Daum C."/>
            <person name="Ramamoorthy G.K."/>
            <person name="Gryganskyi A."/>
            <person name="Culley D."/>
            <person name="Magnuson J.K."/>
            <person name="James T.Y."/>
            <person name="O'Malley M.A."/>
            <person name="Stajich J.E."/>
            <person name="Spatafora J.W."/>
            <person name="Visel A."/>
            <person name="Grigoriev I.V."/>
        </authorList>
    </citation>
    <scope>NUCLEOTIDE SEQUENCE [LARGE SCALE GENOMIC DNA]</scope>
    <source>
        <strain evidence="2 3">CBS 129021</strain>
    </source>
</reference>
<organism evidence="2 3">
    <name type="scientific">Pseudomassariella vexata</name>
    <dbReference type="NCBI Taxonomy" id="1141098"/>
    <lineage>
        <taxon>Eukaryota</taxon>
        <taxon>Fungi</taxon>
        <taxon>Dikarya</taxon>
        <taxon>Ascomycota</taxon>
        <taxon>Pezizomycotina</taxon>
        <taxon>Sordariomycetes</taxon>
        <taxon>Xylariomycetidae</taxon>
        <taxon>Amphisphaeriales</taxon>
        <taxon>Pseudomassariaceae</taxon>
        <taxon>Pseudomassariella</taxon>
    </lineage>
</organism>
<evidence type="ECO:0000313" key="2">
    <source>
        <dbReference type="EMBL" id="ORY60856.1"/>
    </source>
</evidence>
<gene>
    <name evidence="2" type="ORF">BCR38DRAFT_411965</name>
</gene>
<dbReference type="Proteomes" id="UP000193689">
    <property type="component" value="Unassembled WGS sequence"/>
</dbReference>
<accession>A0A1Y2DNY9</accession>
<dbReference type="InParanoid" id="A0A1Y2DNY9"/>
<dbReference type="GeneID" id="63774841"/>
<dbReference type="AlphaFoldDB" id="A0A1Y2DNY9"/>
<protein>
    <submittedName>
        <fullName evidence="2">Uncharacterized protein</fullName>
    </submittedName>
</protein>
<dbReference type="EMBL" id="MCFJ01000011">
    <property type="protein sequence ID" value="ORY60856.1"/>
    <property type="molecule type" value="Genomic_DNA"/>
</dbReference>
<sequence length="153" mass="16831">MAYEKEKGGDGLGYQTEHHVSGNNAELTLQTVATANQYLTTTIQHPGFLRRHWKSSAAMQASLFTVVAPLQVFAQVTLFLALAKQHEEELSCADGRASDDPPSATASDSKPPSSQSHMALSVHMLRISDLELDCPICRSFELWTRNIKSEKNS</sequence>
<evidence type="ECO:0000256" key="1">
    <source>
        <dbReference type="SAM" id="MobiDB-lite"/>
    </source>
</evidence>
<comment type="caution">
    <text evidence="2">The sequence shown here is derived from an EMBL/GenBank/DDBJ whole genome shotgun (WGS) entry which is preliminary data.</text>
</comment>
<name>A0A1Y2DNY9_9PEZI</name>
<dbReference type="RefSeq" id="XP_040713083.1">
    <property type="nucleotide sequence ID" value="XM_040858629.1"/>
</dbReference>